<evidence type="ECO:0000313" key="2">
    <source>
        <dbReference type="EMBL" id="MDQ0448425.1"/>
    </source>
</evidence>
<protein>
    <submittedName>
        <fullName evidence="2">Transcriptional regulator with XRE-family HTH domain</fullName>
    </submittedName>
</protein>
<organism evidence="2 3">
    <name type="scientific">Methylobacterium aerolatum</name>
    <dbReference type="NCBI Taxonomy" id="418708"/>
    <lineage>
        <taxon>Bacteria</taxon>
        <taxon>Pseudomonadati</taxon>
        <taxon>Pseudomonadota</taxon>
        <taxon>Alphaproteobacteria</taxon>
        <taxon>Hyphomicrobiales</taxon>
        <taxon>Methylobacteriaceae</taxon>
        <taxon>Methylobacterium</taxon>
    </lineage>
</organism>
<keyword evidence="3" id="KW-1185">Reference proteome</keyword>
<dbReference type="EMBL" id="JAUSVP010000008">
    <property type="protein sequence ID" value="MDQ0448425.1"/>
    <property type="molecule type" value="Genomic_DNA"/>
</dbReference>
<feature type="domain" description="HTH cro/C1-type" evidence="1">
    <location>
        <begin position="8"/>
        <end position="62"/>
    </location>
</feature>
<dbReference type="CDD" id="cd00093">
    <property type="entry name" value="HTH_XRE"/>
    <property type="match status" value="1"/>
</dbReference>
<proteinExistence type="predicted"/>
<name>A0ABU0I1F6_9HYPH</name>
<gene>
    <name evidence="2" type="ORF">QO012_002934</name>
</gene>
<dbReference type="Proteomes" id="UP001231124">
    <property type="component" value="Unassembled WGS sequence"/>
</dbReference>
<dbReference type="InterPro" id="IPR001387">
    <property type="entry name" value="Cro/C1-type_HTH"/>
</dbReference>
<dbReference type="SMART" id="SM00530">
    <property type="entry name" value="HTH_XRE"/>
    <property type="match status" value="1"/>
</dbReference>
<evidence type="ECO:0000259" key="1">
    <source>
        <dbReference type="PROSITE" id="PS50943"/>
    </source>
</evidence>
<dbReference type="SUPFAM" id="SSF47413">
    <property type="entry name" value="lambda repressor-like DNA-binding domains"/>
    <property type="match status" value="1"/>
</dbReference>
<evidence type="ECO:0000313" key="3">
    <source>
        <dbReference type="Proteomes" id="UP001231124"/>
    </source>
</evidence>
<dbReference type="Pfam" id="PF13560">
    <property type="entry name" value="HTH_31"/>
    <property type="match status" value="1"/>
</dbReference>
<dbReference type="RefSeq" id="WP_238202414.1">
    <property type="nucleotide sequence ID" value="NZ_BPQE01000011.1"/>
</dbReference>
<reference evidence="2 3" key="1">
    <citation type="submission" date="2023-07" db="EMBL/GenBank/DDBJ databases">
        <title>Genomic Encyclopedia of Type Strains, Phase IV (KMG-IV): sequencing the most valuable type-strain genomes for metagenomic binning, comparative biology and taxonomic classification.</title>
        <authorList>
            <person name="Goeker M."/>
        </authorList>
    </citation>
    <scope>NUCLEOTIDE SEQUENCE [LARGE SCALE GENOMIC DNA]</scope>
    <source>
        <strain evidence="2 3">DSM 19013</strain>
    </source>
</reference>
<dbReference type="InterPro" id="IPR010982">
    <property type="entry name" value="Lambda_DNA-bd_dom_sf"/>
</dbReference>
<accession>A0ABU0I1F6</accession>
<dbReference type="Gene3D" id="1.10.260.40">
    <property type="entry name" value="lambda repressor-like DNA-binding domains"/>
    <property type="match status" value="1"/>
</dbReference>
<comment type="caution">
    <text evidence="2">The sequence shown here is derived from an EMBL/GenBank/DDBJ whole genome shotgun (WGS) entry which is preliminary data.</text>
</comment>
<sequence length="114" mass="12614">MKIFGDRLRERAKMLSLSHAEVARRSGLSERRFSNYVTGLREPDLATLTRIAAALETSPDVLLGVSRTAPSTKRSALTERLVLAAESLSDEDLDMTIMQVVALAGWRKQAKREG</sequence>
<dbReference type="PROSITE" id="PS50943">
    <property type="entry name" value="HTH_CROC1"/>
    <property type="match status" value="1"/>
</dbReference>